<dbReference type="Pfam" id="PF00356">
    <property type="entry name" value="LacI"/>
    <property type="match status" value="1"/>
</dbReference>
<dbReference type="Pfam" id="PF13377">
    <property type="entry name" value="Peripla_BP_3"/>
    <property type="match status" value="1"/>
</dbReference>
<dbReference type="Gene3D" id="3.40.50.2300">
    <property type="match status" value="2"/>
</dbReference>
<dbReference type="CDD" id="cd01392">
    <property type="entry name" value="HTH_LacI"/>
    <property type="match status" value="1"/>
</dbReference>
<dbReference type="PANTHER" id="PTHR30146">
    <property type="entry name" value="LACI-RELATED TRANSCRIPTIONAL REPRESSOR"/>
    <property type="match status" value="1"/>
</dbReference>
<gene>
    <name evidence="5" type="ORF">GCM10022392_23510</name>
</gene>
<dbReference type="PANTHER" id="PTHR30146:SF109">
    <property type="entry name" value="HTH-TYPE TRANSCRIPTIONAL REGULATOR GALS"/>
    <property type="match status" value="1"/>
</dbReference>
<dbReference type="SMART" id="SM00354">
    <property type="entry name" value="HTH_LACI"/>
    <property type="match status" value="1"/>
</dbReference>
<sequence length="344" mass="37923">MEKKANIIDVARYLGVATSTVSRALKDHPSISAKTKKLVFNAVRELNYSPNKIAANLRSGNGTAIGVIIPKINSNFMSNCIFGIENVIYPSGYNLIICQSTEHYEKELSNVKTLIDSQVSGILISVSNETVSTGHLAMVKANNIPLIMFDRITESLQVDCIVNDDTRGAYEAIEHLIEQGYSKIALLNGPEHIYVYKNRYQGYKQALASNNLDLQPDWIIQNINTQSNAYQATCLLLDSKHPPDAIFCASDTLALGVLEALKQRNIQSPEQIGVVGYGNDIYGDLTTPTLTSVEQFPQEIGASAAQIMLQILEDKNVKSIPKTISIRPRLIVRRSSSRKVKPSI</sequence>
<proteinExistence type="predicted"/>
<dbReference type="PROSITE" id="PS50932">
    <property type="entry name" value="HTH_LACI_2"/>
    <property type="match status" value="1"/>
</dbReference>
<organism evidence="5 6">
    <name type="scientific">Mucilaginibacter panaciglaebae</name>
    <dbReference type="NCBI Taxonomy" id="502331"/>
    <lineage>
        <taxon>Bacteria</taxon>
        <taxon>Pseudomonadati</taxon>
        <taxon>Bacteroidota</taxon>
        <taxon>Sphingobacteriia</taxon>
        <taxon>Sphingobacteriales</taxon>
        <taxon>Sphingobacteriaceae</taxon>
        <taxon>Mucilaginibacter</taxon>
    </lineage>
</organism>
<evidence type="ECO:0000313" key="5">
    <source>
        <dbReference type="EMBL" id="GAA4098824.1"/>
    </source>
</evidence>
<dbReference type="RefSeq" id="WP_345104520.1">
    <property type="nucleotide sequence ID" value="NZ_BAABCV010000008.1"/>
</dbReference>
<dbReference type="Gene3D" id="1.10.260.40">
    <property type="entry name" value="lambda repressor-like DNA-binding domains"/>
    <property type="match status" value="1"/>
</dbReference>
<name>A0ABP7WX08_9SPHI</name>
<dbReference type="GO" id="GO:0003677">
    <property type="term" value="F:DNA binding"/>
    <property type="evidence" value="ECO:0007669"/>
    <property type="project" value="UniProtKB-KW"/>
</dbReference>
<evidence type="ECO:0000313" key="6">
    <source>
        <dbReference type="Proteomes" id="UP001500841"/>
    </source>
</evidence>
<protein>
    <submittedName>
        <fullName evidence="5">LacI family DNA-binding transcriptional regulator</fullName>
    </submittedName>
</protein>
<keyword evidence="6" id="KW-1185">Reference proteome</keyword>
<dbReference type="Proteomes" id="UP001500841">
    <property type="component" value="Unassembled WGS sequence"/>
</dbReference>
<reference evidence="6" key="1">
    <citation type="journal article" date="2019" name="Int. J. Syst. Evol. Microbiol.">
        <title>The Global Catalogue of Microorganisms (GCM) 10K type strain sequencing project: providing services to taxonomists for standard genome sequencing and annotation.</title>
        <authorList>
            <consortium name="The Broad Institute Genomics Platform"/>
            <consortium name="The Broad Institute Genome Sequencing Center for Infectious Disease"/>
            <person name="Wu L."/>
            <person name="Ma J."/>
        </authorList>
    </citation>
    <scope>NUCLEOTIDE SEQUENCE [LARGE SCALE GENOMIC DNA]</scope>
    <source>
        <strain evidence="6">JCM 17085</strain>
    </source>
</reference>
<comment type="caution">
    <text evidence="5">The sequence shown here is derived from an EMBL/GenBank/DDBJ whole genome shotgun (WGS) entry which is preliminary data.</text>
</comment>
<feature type="domain" description="HTH lacI-type" evidence="4">
    <location>
        <begin position="5"/>
        <end position="59"/>
    </location>
</feature>
<evidence type="ECO:0000256" key="1">
    <source>
        <dbReference type="ARBA" id="ARBA00023015"/>
    </source>
</evidence>
<accession>A0ABP7WX08</accession>
<evidence type="ECO:0000256" key="2">
    <source>
        <dbReference type="ARBA" id="ARBA00023125"/>
    </source>
</evidence>
<evidence type="ECO:0000259" key="4">
    <source>
        <dbReference type="PROSITE" id="PS50932"/>
    </source>
</evidence>
<keyword evidence="3" id="KW-0804">Transcription</keyword>
<evidence type="ECO:0000256" key="3">
    <source>
        <dbReference type="ARBA" id="ARBA00023163"/>
    </source>
</evidence>
<dbReference type="EMBL" id="BAABCV010000008">
    <property type="protein sequence ID" value="GAA4098824.1"/>
    <property type="molecule type" value="Genomic_DNA"/>
</dbReference>
<dbReference type="InterPro" id="IPR028082">
    <property type="entry name" value="Peripla_BP_I"/>
</dbReference>
<dbReference type="InterPro" id="IPR010982">
    <property type="entry name" value="Lambda_DNA-bd_dom_sf"/>
</dbReference>
<dbReference type="InterPro" id="IPR000843">
    <property type="entry name" value="HTH_LacI"/>
</dbReference>
<dbReference type="SUPFAM" id="SSF53822">
    <property type="entry name" value="Periplasmic binding protein-like I"/>
    <property type="match status" value="1"/>
</dbReference>
<dbReference type="InterPro" id="IPR046335">
    <property type="entry name" value="LacI/GalR-like_sensor"/>
</dbReference>
<keyword evidence="1" id="KW-0805">Transcription regulation</keyword>
<dbReference type="CDD" id="cd06267">
    <property type="entry name" value="PBP1_LacI_sugar_binding-like"/>
    <property type="match status" value="1"/>
</dbReference>
<dbReference type="SUPFAM" id="SSF47413">
    <property type="entry name" value="lambda repressor-like DNA-binding domains"/>
    <property type="match status" value="1"/>
</dbReference>
<keyword evidence="2 5" id="KW-0238">DNA-binding</keyword>